<accession>A0A518C0M6</accession>
<dbReference type="GO" id="GO:0009252">
    <property type="term" value="P:peptidoglycan biosynthetic process"/>
    <property type="evidence" value="ECO:0007669"/>
    <property type="project" value="UniProtKB-UniRule"/>
</dbReference>
<comment type="similarity">
    <text evidence="10">Belongs to the MurCDEF family. MurF subfamily.</text>
</comment>
<protein>
    <recommendedName>
        <fullName evidence="10 11">UDP-N-acetylmuramoyl-tripeptide--D-alanyl-D-alanine ligase</fullName>
        <ecNumber evidence="10 11">6.3.2.10</ecNumber>
    </recommendedName>
    <alternativeName>
        <fullName evidence="10">D-alanyl-D-alanine-adding enzyme</fullName>
    </alternativeName>
</protein>
<dbReference type="Gene3D" id="3.40.1390.10">
    <property type="entry name" value="MurE/MurF, N-terminal domain"/>
    <property type="match status" value="1"/>
</dbReference>
<keyword evidence="8 10" id="KW-0131">Cell cycle</keyword>
<reference evidence="14 15" key="1">
    <citation type="submission" date="2019-02" db="EMBL/GenBank/DDBJ databases">
        <title>Deep-cultivation of Planctomycetes and their phenomic and genomic characterization uncovers novel biology.</title>
        <authorList>
            <person name="Wiegand S."/>
            <person name="Jogler M."/>
            <person name="Boedeker C."/>
            <person name="Pinto D."/>
            <person name="Vollmers J."/>
            <person name="Rivas-Marin E."/>
            <person name="Kohn T."/>
            <person name="Peeters S.H."/>
            <person name="Heuer A."/>
            <person name="Rast P."/>
            <person name="Oberbeckmann S."/>
            <person name="Bunk B."/>
            <person name="Jeske O."/>
            <person name="Meyerdierks A."/>
            <person name="Storesund J.E."/>
            <person name="Kallscheuer N."/>
            <person name="Luecker S."/>
            <person name="Lage O.M."/>
            <person name="Pohl T."/>
            <person name="Merkel B.J."/>
            <person name="Hornburger P."/>
            <person name="Mueller R.-W."/>
            <person name="Bruemmer F."/>
            <person name="Labrenz M."/>
            <person name="Spormann A.M."/>
            <person name="Op den Camp H."/>
            <person name="Overmann J."/>
            <person name="Amann R."/>
            <person name="Jetten M.S.M."/>
            <person name="Mascher T."/>
            <person name="Medema M.H."/>
            <person name="Devos D.P."/>
            <person name="Kaster A.-K."/>
            <person name="Ovreas L."/>
            <person name="Rohde M."/>
            <person name="Galperin M.Y."/>
            <person name="Jogler C."/>
        </authorList>
    </citation>
    <scope>NUCLEOTIDE SEQUENCE [LARGE SCALE GENOMIC DNA]</scope>
    <source>
        <strain evidence="14 15">Pan265</strain>
    </source>
</reference>
<keyword evidence="4 10" id="KW-0547">Nucleotide-binding</keyword>
<dbReference type="GO" id="GO:0071555">
    <property type="term" value="P:cell wall organization"/>
    <property type="evidence" value="ECO:0007669"/>
    <property type="project" value="UniProtKB-KW"/>
</dbReference>
<name>A0A518C0M6_9BACT</name>
<dbReference type="KEGG" id="mcad:Pan265_26590"/>
<feature type="domain" description="Mur ligase central" evidence="13">
    <location>
        <begin position="113"/>
        <end position="303"/>
    </location>
</feature>
<dbReference type="UniPathway" id="UPA00219"/>
<evidence type="ECO:0000256" key="4">
    <source>
        <dbReference type="ARBA" id="ARBA00022741"/>
    </source>
</evidence>
<dbReference type="OrthoDB" id="9801978at2"/>
<dbReference type="Pfam" id="PF02875">
    <property type="entry name" value="Mur_ligase_C"/>
    <property type="match status" value="1"/>
</dbReference>
<keyword evidence="9 10" id="KW-0961">Cell wall biogenesis/degradation</keyword>
<dbReference type="GO" id="GO:0008360">
    <property type="term" value="P:regulation of cell shape"/>
    <property type="evidence" value="ECO:0007669"/>
    <property type="project" value="UniProtKB-KW"/>
</dbReference>
<dbReference type="Gene3D" id="3.40.1190.10">
    <property type="entry name" value="Mur-like, catalytic domain"/>
    <property type="match status" value="1"/>
</dbReference>
<dbReference type="InterPro" id="IPR036565">
    <property type="entry name" value="Mur-like_cat_sf"/>
</dbReference>
<feature type="binding site" evidence="10">
    <location>
        <begin position="113"/>
        <end position="119"/>
    </location>
    <ligand>
        <name>ATP</name>
        <dbReference type="ChEBI" id="CHEBI:30616"/>
    </ligand>
</feature>
<dbReference type="Proteomes" id="UP000320386">
    <property type="component" value="Chromosome"/>
</dbReference>
<keyword evidence="1 10" id="KW-0963">Cytoplasm</keyword>
<evidence type="ECO:0000256" key="1">
    <source>
        <dbReference type="ARBA" id="ARBA00022490"/>
    </source>
</evidence>
<evidence type="ECO:0000256" key="5">
    <source>
        <dbReference type="ARBA" id="ARBA00022840"/>
    </source>
</evidence>
<dbReference type="SUPFAM" id="SSF63418">
    <property type="entry name" value="MurE/MurF N-terminal domain"/>
    <property type="match status" value="1"/>
</dbReference>
<dbReference type="EC" id="6.3.2.10" evidence="10 11"/>
<evidence type="ECO:0000259" key="12">
    <source>
        <dbReference type="Pfam" id="PF02875"/>
    </source>
</evidence>
<dbReference type="SUPFAM" id="SSF53623">
    <property type="entry name" value="MurD-like peptide ligases, catalytic domain"/>
    <property type="match status" value="1"/>
</dbReference>
<dbReference type="Pfam" id="PF08245">
    <property type="entry name" value="Mur_ligase_M"/>
    <property type="match status" value="1"/>
</dbReference>
<dbReference type="Gene3D" id="3.90.190.20">
    <property type="entry name" value="Mur ligase, C-terminal domain"/>
    <property type="match status" value="1"/>
</dbReference>
<keyword evidence="6 10" id="KW-0133">Cell shape</keyword>
<dbReference type="NCBIfam" id="TIGR01143">
    <property type="entry name" value="murF"/>
    <property type="match status" value="1"/>
</dbReference>
<evidence type="ECO:0000256" key="9">
    <source>
        <dbReference type="ARBA" id="ARBA00023316"/>
    </source>
</evidence>
<evidence type="ECO:0000259" key="13">
    <source>
        <dbReference type="Pfam" id="PF08245"/>
    </source>
</evidence>
<keyword evidence="2 10" id="KW-0436">Ligase</keyword>
<dbReference type="GO" id="GO:0008766">
    <property type="term" value="F:UDP-N-acetylmuramoylalanyl-D-glutamyl-2,6-diaminopimelate-D-alanyl-D-alanine ligase activity"/>
    <property type="evidence" value="ECO:0007669"/>
    <property type="project" value="RHEA"/>
</dbReference>
<dbReference type="GO" id="GO:0005737">
    <property type="term" value="C:cytoplasm"/>
    <property type="evidence" value="ECO:0007669"/>
    <property type="project" value="UniProtKB-SubCell"/>
</dbReference>
<keyword evidence="3 10" id="KW-0132">Cell division</keyword>
<dbReference type="RefSeq" id="WP_145446944.1">
    <property type="nucleotide sequence ID" value="NZ_CP036280.1"/>
</dbReference>
<dbReference type="HAMAP" id="MF_02019">
    <property type="entry name" value="MurF"/>
    <property type="match status" value="1"/>
</dbReference>
<dbReference type="InterPro" id="IPR004101">
    <property type="entry name" value="Mur_ligase_C"/>
</dbReference>
<sequence>MTTPVTTLKDLAAATRGTWSDPPPNPDLPISGFSFDTRTLQPGNVFIALTTPNADGHDYLDAAFAAGAAAALVARPAPAPGPTLRVPDTLAALHHAAAQHRTSLRQPVIAVIGSNGKTTTRQLIHTALTPTLNGSQSPKSFNNHLGVPLTLLHAQPRHDFLLAELGTNHPGELEPLAQLARPTHIVLTTLGAEHLEFFHDLAGVTREETSALRHLHPPATLIASAQAWSLVLQHTPDTAAQHTPILYDDNDTAAPVHITPDTLKQSAQGTTLTASVHGQTVDITLPMLGRHNAFNTLAALAVAHQLNVPLNAAAASLAHLPTVTRRLERIQLHNHLLIDDAYNANPESTRLAIDTLLQLDTPPDHKTIVLGDMRELGDHTQTAHNDILQHLIDNTRRYRAAHLVGPHYTHAAANLETPPTLHTHPRDTDHTLNAIADTLPQHGTTLIKASLGLNFLRLRHAIEARFVN</sequence>
<dbReference type="InterPro" id="IPR036615">
    <property type="entry name" value="Mur_ligase_C_dom_sf"/>
</dbReference>
<evidence type="ECO:0000256" key="6">
    <source>
        <dbReference type="ARBA" id="ARBA00022960"/>
    </source>
</evidence>
<keyword evidence="15" id="KW-1185">Reference proteome</keyword>
<comment type="pathway">
    <text evidence="10 11">Cell wall biogenesis; peptidoglycan biosynthesis.</text>
</comment>
<evidence type="ECO:0000256" key="10">
    <source>
        <dbReference type="HAMAP-Rule" id="MF_02019"/>
    </source>
</evidence>
<evidence type="ECO:0000256" key="2">
    <source>
        <dbReference type="ARBA" id="ARBA00022598"/>
    </source>
</evidence>
<evidence type="ECO:0000313" key="14">
    <source>
        <dbReference type="EMBL" id="QDU72785.1"/>
    </source>
</evidence>
<dbReference type="PANTHER" id="PTHR43024">
    <property type="entry name" value="UDP-N-ACETYLMURAMOYL-TRIPEPTIDE--D-ALANYL-D-ALANINE LIGASE"/>
    <property type="match status" value="1"/>
</dbReference>
<dbReference type="GO" id="GO:0005524">
    <property type="term" value="F:ATP binding"/>
    <property type="evidence" value="ECO:0007669"/>
    <property type="project" value="UniProtKB-UniRule"/>
</dbReference>
<comment type="function">
    <text evidence="10 11">Involved in cell wall formation. Catalyzes the final step in the synthesis of UDP-N-acetylmuramoyl-pentapeptide, the precursor of murein.</text>
</comment>
<evidence type="ECO:0000256" key="8">
    <source>
        <dbReference type="ARBA" id="ARBA00023306"/>
    </source>
</evidence>
<keyword evidence="7 10" id="KW-0573">Peptidoglycan synthesis</keyword>
<dbReference type="EMBL" id="CP036280">
    <property type="protein sequence ID" value="QDU72785.1"/>
    <property type="molecule type" value="Genomic_DNA"/>
</dbReference>
<evidence type="ECO:0000313" key="15">
    <source>
        <dbReference type="Proteomes" id="UP000320386"/>
    </source>
</evidence>
<evidence type="ECO:0000256" key="3">
    <source>
        <dbReference type="ARBA" id="ARBA00022618"/>
    </source>
</evidence>
<keyword evidence="5 10" id="KW-0067">ATP-binding</keyword>
<evidence type="ECO:0000256" key="7">
    <source>
        <dbReference type="ARBA" id="ARBA00022984"/>
    </source>
</evidence>
<comment type="subcellular location">
    <subcellularLocation>
        <location evidence="10 11">Cytoplasm</location>
    </subcellularLocation>
</comment>
<dbReference type="SUPFAM" id="SSF53244">
    <property type="entry name" value="MurD-like peptide ligases, peptide-binding domain"/>
    <property type="match status" value="1"/>
</dbReference>
<proteinExistence type="inferred from homology"/>
<dbReference type="InterPro" id="IPR013221">
    <property type="entry name" value="Mur_ligase_cen"/>
</dbReference>
<dbReference type="InterPro" id="IPR035911">
    <property type="entry name" value="MurE/MurF_N"/>
</dbReference>
<feature type="domain" description="Mur ligase C-terminal" evidence="12">
    <location>
        <begin position="325"/>
        <end position="393"/>
    </location>
</feature>
<dbReference type="InterPro" id="IPR005863">
    <property type="entry name" value="UDP-N-AcMur_synth"/>
</dbReference>
<dbReference type="InterPro" id="IPR051046">
    <property type="entry name" value="MurCDEF_CellWall_CoF430Synth"/>
</dbReference>
<dbReference type="PANTHER" id="PTHR43024:SF1">
    <property type="entry name" value="UDP-N-ACETYLMURAMOYL-TRIPEPTIDE--D-ALANYL-D-ALANINE LIGASE"/>
    <property type="match status" value="1"/>
</dbReference>
<dbReference type="GO" id="GO:0047480">
    <property type="term" value="F:UDP-N-acetylmuramoyl-tripeptide-D-alanyl-D-alanine ligase activity"/>
    <property type="evidence" value="ECO:0007669"/>
    <property type="project" value="UniProtKB-UniRule"/>
</dbReference>
<evidence type="ECO:0000256" key="11">
    <source>
        <dbReference type="RuleBase" id="RU004136"/>
    </source>
</evidence>
<gene>
    <name evidence="10 14" type="primary">murF</name>
    <name evidence="14" type="ORF">Pan265_26590</name>
</gene>
<dbReference type="AlphaFoldDB" id="A0A518C0M6"/>
<comment type="catalytic activity">
    <reaction evidence="10 11">
        <text>D-alanyl-D-alanine + UDP-N-acetyl-alpha-D-muramoyl-L-alanyl-gamma-D-glutamyl-meso-2,6-diaminopimelate + ATP = UDP-N-acetyl-alpha-D-muramoyl-L-alanyl-gamma-D-glutamyl-meso-2,6-diaminopimeloyl-D-alanyl-D-alanine + ADP + phosphate + H(+)</text>
        <dbReference type="Rhea" id="RHEA:28374"/>
        <dbReference type="ChEBI" id="CHEBI:15378"/>
        <dbReference type="ChEBI" id="CHEBI:30616"/>
        <dbReference type="ChEBI" id="CHEBI:43474"/>
        <dbReference type="ChEBI" id="CHEBI:57822"/>
        <dbReference type="ChEBI" id="CHEBI:61386"/>
        <dbReference type="ChEBI" id="CHEBI:83905"/>
        <dbReference type="ChEBI" id="CHEBI:456216"/>
        <dbReference type="EC" id="6.3.2.10"/>
    </reaction>
</comment>
<organism evidence="14 15">
    <name type="scientific">Mucisphaera calidilacus</name>
    <dbReference type="NCBI Taxonomy" id="2527982"/>
    <lineage>
        <taxon>Bacteria</taxon>
        <taxon>Pseudomonadati</taxon>
        <taxon>Planctomycetota</taxon>
        <taxon>Phycisphaerae</taxon>
        <taxon>Phycisphaerales</taxon>
        <taxon>Phycisphaeraceae</taxon>
        <taxon>Mucisphaera</taxon>
    </lineage>
</organism>
<dbReference type="GO" id="GO:0051301">
    <property type="term" value="P:cell division"/>
    <property type="evidence" value="ECO:0007669"/>
    <property type="project" value="UniProtKB-KW"/>
</dbReference>